<accession>W9R994</accession>
<evidence type="ECO:0000313" key="1">
    <source>
        <dbReference type="EMBL" id="EXB77044.1"/>
    </source>
</evidence>
<evidence type="ECO:0000313" key="2">
    <source>
        <dbReference type="Proteomes" id="UP000030645"/>
    </source>
</evidence>
<organism evidence="1 2">
    <name type="scientific">Morus notabilis</name>
    <dbReference type="NCBI Taxonomy" id="981085"/>
    <lineage>
        <taxon>Eukaryota</taxon>
        <taxon>Viridiplantae</taxon>
        <taxon>Streptophyta</taxon>
        <taxon>Embryophyta</taxon>
        <taxon>Tracheophyta</taxon>
        <taxon>Spermatophyta</taxon>
        <taxon>Magnoliopsida</taxon>
        <taxon>eudicotyledons</taxon>
        <taxon>Gunneridae</taxon>
        <taxon>Pentapetalae</taxon>
        <taxon>rosids</taxon>
        <taxon>fabids</taxon>
        <taxon>Rosales</taxon>
        <taxon>Moraceae</taxon>
        <taxon>Moreae</taxon>
        <taxon>Morus</taxon>
    </lineage>
</organism>
<protein>
    <recommendedName>
        <fullName evidence="3">F-box domain-containing protein</fullName>
    </recommendedName>
</protein>
<dbReference type="AlphaFoldDB" id="W9R994"/>
<keyword evidence="2" id="KW-1185">Reference proteome</keyword>
<dbReference type="Proteomes" id="UP000030645">
    <property type="component" value="Unassembled WGS sequence"/>
</dbReference>
<sequence>MESSNDIPYDVILNEILTRTSKETLERCKAVCKRLKEDTYRSSFTKLFLQRTKTVSGFFIQSMRSNQRSSTFMSMDAKSKLSLSFLPSNFKIEASNKQGLLLCKIEKFTKSIIP</sequence>
<name>W9R994_9ROSA</name>
<reference evidence="2" key="1">
    <citation type="submission" date="2013-01" db="EMBL/GenBank/DDBJ databases">
        <title>Draft Genome Sequence of a Mulberry Tree, Morus notabilis C.K. Schneid.</title>
        <authorList>
            <person name="He N."/>
            <person name="Zhao S."/>
        </authorList>
    </citation>
    <scope>NUCLEOTIDE SEQUENCE</scope>
</reference>
<gene>
    <name evidence="1" type="ORF">L484_014170</name>
</gene>
<proteinExistence type="predicted"/>
<dbReference type="SUPFAM" id="SSF81383">
    <property type="entry name" value="F-box domain"/>
    <property type="match status" value="1"/>
</dbReference>
<dbReference type="InterPro" id="IPR036047">
    <property type="entry name" value="F-box-like_dom_sf"/>
</dbReference>
<dbReference type="EMBL" id="KE344740">
    <property type="protein sequence ID" value="EXB77044.1"/>
    <property type="molecule type" value="Genomic_DNA"/>
</dbReference>
<evidence type="ECO:0008006" key="3">
    <source>
        <dbReference type="Google" id="ProtNLM"/>
    </source>
</evidence>